<dbReference type="SUPFAM" id="SSF53850">
    <property type="entry name" value="Periplasmic binding protein-like II"/>
    <property type="match status" value="1"/>
</dbReference>
<comment type="similarity">
    <text evidence="1">Belongs to the bacterial solute-binding protein 1 family.</text>
</comment>
<dbReference type="Proteomes" id="UP001410648">
    <property type="component" value="Unassembled WGS sequence"/>
</dbReference>
<reference evidence="9" key="1">
    <citation type="journal article" date="2019" name="Int. J. Syst. Evol. Microbiol.">
        <title>The Global Catalogue of Microorganisms (GCM) 10K type strain sequencing project: providing services to taxonomists for standard genome sequencing and annotation.</title>
        <authorList>
            <consortium name="The Broad Institute Genomics Platform"/>
            <consortium name="The Broad Institute Genome Sequencing Center for Infectious Disease"/>
            <person name="Wu L."/>
            <person name="Ma J."/>
        </authorList>
    </citation>
    <scope>NUCLEOTIDE SEQUENCE [LARGE SCALE GENOMIC DNA]</scope>
    <source>
        <strain evidence="9">JCM 14232</strain>
    </source>
</reference>
<dbReference type="CDD" id="cd13585">
    <property type="entry name" value="PBP2_TMBP_like"/>
    <property type="match status" value="1"/>
</dbReference>
<keyword evidence="9" id="KW-1185">Reference proteome</keyword>
<evidence type="ECO:0000256" key="5">
    <source>
        <dbReference type="ARBA" id="ARBA00023136"/>
    </source>
</evidence>
<keyword evidence="6" id="KW-0564">Palmitate</keyword>
<evidence type="ECO:0000313" key="8">
    <source>
        <dbReference type="EMBL" id="GAA0491553.1"/>
    </source>
</evidence>
<dbReference type="InterPro" id="IPR006061">
    <property type="entry name" value="SBP_1_CS"/>
</dbReference>
<evidence type="ECO:0000256" key="4">
    <source>
        <dbReference type="ARBA" id="ARBA00022729"/>
    </source>
</evidence>
<dbReference type="EMBL" id="BAAADA010000177">
    <property type="protein sequence ID" value="GAA0491553.1"/>
    <property type="molecule type" value="Genomic_DNA"/>
</dbReference>
<evidence type="ECO:0000256" key="6">
    <source>
        <dbReference type="ARBA" id="ARBA00023139"/>
    </source>
</evidence>
<accession>A0ABP3L4Z8</accession>
<evidence type="ECO:0000313" key="9">
    <source>
        <dbReference type="Proteomes" id="UP001410648"/>
    </source>
</evidence>
<dbReference type="RefSeq" id="WP_346025229.1">
    <property type="nucleotide sequence ID" value="NZ_BAAADA010000177.1"/>
</dbReference>
<evidence type="ECO:0000256" key="1">
    <source>
        <dbReference type="ARBA" id="ARBA00008520"/>
    </source>
</evidence>
<evidence type="ECO:0000256" key="3">
    <source>
        <dbReference type="ARBA" id="ARBA00022475"/>
    </source>
</evidence>
<sequence>MLNKLKLLSLLGTGFFMLGCGNGENNENADSFDSETPDGQSGDANEITMWVQFSEESAEGQVMVDSINEFNESNEDGLTASVRYIPRSGAGGGYEDVINAALTTDTLPDVITLDGPNTAAYANSGILQSLDGMLSNVDDFLPSIIEQGTFEDELYAIGFSESSVGVFYNEDMLQEAGIDTSNLPTVDNPWDWNEFNDMLETLHGYFDGPVIDVGFDDQSEWLMYAFSPFVWSAGGEITNESGTESVGYFDSEETASAFDFIQGLVSEGYSTITPVDFGFHTGEYALLLSGSWTIQQLESEYQDIEYGIMPYPVSPETGELVSPTGSWAYGMTTSTDNPEGAAALIDFLTSEEQLYNMSMGNSVLPARQSVADRMLEEVDEPMQVLIEQNSRTGRARPVLINYPQVSRTFQETVTEVSYYEQNPDVSELLDLKAQEIEGHLE</sequence>
<organism evidence="8 9">
    <name type="scientific">Alkalibacterium indicireducens</name>
    <dbReference type="NCBI Taxonomy" id="398758"/>
    <lineage>
        <taxon>Bacteria</taxon>
        <taxon>Bacillati</taxon>
        <taxon>Bacillota</taxon>
        <taxon>Bacilli</taxon>
        <taxon>Lactobacillales</taxon>
        <taxon>Carnobacteriaceae</taxon>
        <taxon>Alkalibacterium</taxon>
    </lineage>
</organism>
<name>A0ABP3L4Z8_9LACT</name>
<gene>
    <name evidence="8" type="ORF">GCM10008936_18590</name>
</gene>
<dbReference type="PROSITE" id="PS51257">
    <property type="entry name" value="PROKAR_LIPOPROTEIN"/>
    <property type="match status" value="1"/>
</dbReference>
<dbReference type="PANTHER" id="PTHR43649">
    <property type="entry name" value="ARABINOSE-BINDING PROTEIN-RELATED"/>
    <property type="match status" value="1"/>
</dbReference>
<keyword evidence="7" id="KW-0449">Lipoprotein</keyword>
<keyword evidence="5" id="KW-0472">Membrane</keyword>
<evidence type="ECO:0000256" key="7">
    <source>
        <dbReference type="ARBA" id="ARBA00023288"/>
    </source>
</evidence>
<dbReference type="Gene3D" id="3.40.190.10">
    <property type="entry name" value="Periplasmic binding protein-like II"/>
    <property type="match status" value="1"/>
</dbReference>
<dbReference type="PANTHER" id="PTHR43649:SF33">
    <property type="entry name" value="POLYGALACTURONAN_RHAMNOGALACTURONAN-BINDING PROTEIN YTCQ"/>
    <property type="match status" value="1"/>
</dbReference>
<keyword evidence="4" id="KW-0732">Signal</keyword>
<keyword evidence="3" id="KW-1003">Cell membrane</keyword>
<evidence type="ECO:0000256" key="2">
    <source>
        <dbReference type="ARBA" id="ARBA00022448"/>
    </source>
</evidence>
<keyword evidence="2" id="KW-0813">Transport</keyword>
<protein>
    <submittedName>
        <fullName evidence="8">Sugar ABC transporter substrate-binding protein</fullName>
    </submittedName>
</protein>
<comment type="caution">
    <text evidence="8">The sequence shown here is derived from an EMBL/GenBank/DDBJ whole genome shotgun (WGS) entry which is preliminary data.</text>
</comment>
<dbReference type="Pfam" id="PF13416">
    <property type="entry name" value="SBP_bac_8"/>
    <property type="match status" value="1"/>
</dbReference>
<dbReference type="PROSITE" id="PS01037">
    <property type="entry name" value="SBP_BACTERIAL_1"/>
    <property type="match status" value="1"/>
</dbReference>
<proteinExistence type="inferred from homology"/>
<dbReference type="InterPro" id="IPR050490">
    <property type="entry name" value="Bact_solute-bd_prot1"/>
</dbReference>
<dbReference type="InterPro" id="IPR006059">
    <property type="entry name" value="SBP"/>
</dbReference>